<proteinExistence type="predicted"/>
<feature type="domain" description="Protein kinase" evidence="4">
    <location>
        <begin position="141"/>
        <end position="432"/>
    </location>
</feature>
<dbReference type="PROSITE" id="PS00108">
    <property type="entry name" value="PROTEIN_KINASE_ST"/>
    <property type="match status" value="1"/>
</dbReference>
<dbReference type="AlphaFoldDB" id="A0AAN7RMA6"/>
<dbReference type="EMBL" id="JAXQNO010000002">
    <property type="protein sequence ID" value="KAK4803116.1"/>
    <property type="molecule type" value="Genomic_DNA"/>
</dbReference>
<keyword evidence="3" id="KW-0812">Transmembrane</keyword>
<dbReference type="InterPro" id="IPR008271">
    <property type="entry name" value="Ser/Thr_kinase_AS"/>
</dbReference>
<dbReference type="GO" id="GO:0005886">
    <property type="term" value="C:plasma membrane"/>
    <property type="evidence" value="ECO:0007669"/>
    <property type="project" value="TreeGrafter"/>
</dbReference>
<evidence type="ECO:0000256" key="3">
    <source>
        <dbReference type="SAM" id="Phobius"/>
    </source>
</evidence>
<dbReference type="PROSITE" id="PS50011">
    <property type="entry name" value="PROTEIN_KINASE_DOM"/>
    <property type="match status" value="1"/>
</dbReference>
<evidence type="ECO:0000313" key="5">
    <source>
        <dbReference type="EMBL" id="KAK4803116.1"/>
    </source>
</evidence>
<keyword evidence="6" id="KW-1185">Reference proteome</keyword>
<accession>A0AAN7RMA6</accession>
<dbReference type="SUPFAM" id="SSF56112">
    <property type="entry name" value="Protein kinase-like (PK-like)"/>
    <property type="match status" value="1"/>
</dbReference>
<dbReference type="SMART" id="SM00220">
    <property type="entry name" value="S_TKc"/>
    <property type="match status" value="1"/>
</dbReference>
<protein>
    <recommendedName>
        <fullName evidence="4">Protein kinase domain-containing protein</fullName>
    </recommendedName>
</protein>
<dbReference type="InterPro" id="IPR011009">
    <property type="entry name" value="Kinase-like_dom_sf"/>
</dbReference>
<dbReference type="Gene3D" id="3.30.200.20">
    <property type="entry name" value="Phosphorylase Kinase, domain 1"/>
    <property type="match status" value="1"/>
</dbReference>
<name>A0AAN7RMA6_TRANT</name>
<sequence length="454" mass="48732">MGEAEGGLALKRKSLFAPWFLAGWPIFLIFSLTSFSHQPAFAVGSSSTDTAGAGPPTTPSKPGGLGSRTTVHLIAASAALLALFVFMGIFTLVCLGLRRRRSNRIVIAAASAAAQDGAAEKVSAVSVVREFNWADIRKMTTDFRELIGVGGFSSVYLGRLSGGSTVGAVKVHTGSERLNLVFRQELDILLRIRHENIVKLIGFCDDEGEGALVFEYIRNGSLQEKLHGGHGSGGPAEVVDSVLPWRNRVAIAFQLAQAIEYLHEKCSPQIVHGDIKASNVLLGEDLNCKLCDFGSAKMGFSSLVMPPSSSSCKRTKQIMMGSPGYTDPHYIRTGIASKKNDIYSFGVLLLELVTGMEAFCSKRGQLLTSIAASLVRDAEAEIGPAAMDPRLNGDFNLREAKAMVSLSRACLHESPSLRPSTTEIVELMRDTMSSVSFSSHSAQKEMGPNSQRCD</sequence>
<dbReference type="Pfam" id="PF00069">
    <property type="entry name" value="Pkinase"/>
    <property type="match status" value="1"/>
</dbReference>
<evidence type="ECO:0000259" key="4">
    <source>
        <dbReference type="PROSITE" id="PS50011"/>
    </source>
</evidence>
<organism evidence="5 6">
    <name type="scientific">Trapa natans</name>
    <name type="common">Water chestnut</name>
    <dbReference type="NCBI Taxonomy" id="22666"/>
    <lineage>
        <taxon>Eukaryota</taxon>
        <taxon>Viridiplantae</taxon>
        <taxon>Streptophyta</taxon>
        <taxon>Embryophyta</taxon>
        <taxon>Tracheophyta</taxon>
        <taxon>Spermatophyta</taxon>
        <taxon>Magnoliopsida</taxon>
        <taxon>eudicotyledons</taxon>
        <taxon>Gunneridae</taxon>
        <taxon>Pentapetalae</taxon>
        <taxon>rosids</taxon>
        <taxon>malvids</taxon>
        <taxon>Myrtales</taxon>
        <taxon>Lythraceae</taxon>
        <taxon>Trapa</taxon>
    </lineage>
</organism>
<keyword evidence="3" id="KW-0472">Membrane</keyword>
<feature type="transmembrane region" description="Helical" evidence="3">
    <location>
        <begin position="71"/>
        <end position="95"/>
    </location>
</feature>
<gene>
    <name evidence="5" type="ORF">SAY86_001319</name>
</gene>
<dbReference type="GO" id="GO:0004672">
    <property type="term" value="F:protein kinase activity"/>
    <property type="evidence" value="ECO:0007669"/>
    <property type="project" value="InterPro"/>
</dbReference>
<dbReference type="Proteomes" id="UP001346149">
    <property type="component" value="Unassembled WGS sequence"/>
</dbReference>
<evidence type="ECO:0000313" key="6">
    <source>
        <dbReference type="Proteomes" id="UP001346149"/>
    </source>
</evidence>
<keyword evidence="1" id="KW-0547">Nucleotide-binding</keyword>
<comment type="caution">
    <text evidence="5">The sequence shown here is derived from an EMBL/GenBank/DDBJ whole genome shotgun (WGS) entry which is preliminary data.</text>
</comment>
<dbReference type="PANTHER" id="PTHR27001">
    <property type="entry name" value="OS01G0253100 PROTEIN"/>
    <property type="match status" value="1"/>
</dbReference>
<dbReference type="InterPro" id="IPR000719">
    <property type="entry name" value="Prot_kinase_dom"/>
</dbReference>
<dbReference type="GO" id="GO:0005524">
    <property type="term" value="F:ATP binding"/>
    <property type="evidence" value="ECO:0007669"/>
    <property type="project" value="UniProtKB-KW"/>
</dbReference>
<dbReference type="Gene3D" id="1.10.510.10">
    <property type="entry name" value="Transferase(Phosphotransferase) domain 1"/>
    <property type="match status" value="1"/>
</dbReference>
<feature type="transmembrane region" description="Helical" evidence="3">
    <location>
        <begin position="15"/>
        <end position="35"/>
    </location>
</feature>
<keyword evidence="3" id="KW-1133">Transmembrane helix</keyword>
<evidence type="ECO:0000256" key="2">
    <source>
        <dbReference type="ARBA" id="ARBA00022840"/>
    </source>
</evidence>
<reference evidence="5 6" key="1">
    <citation type="journal article" date="2023" name="Hortic Res">
        <title>Pangenome of water caltrop reveals structural variations and asymmetric subgenome divergence after allopolyploidization.</title>
        <authorList>
            <person name="Zhang X."/>
            <person name="Chen Y."/>
            <person name="Wang L."/>
            <person name="Yuan Y."/>
            <person name="Fang M."/>
            <person name="Shi L."/>
            <person name="Lu R."/>
            <person name="Comes H.P."/>
            <person name="Ma Y."/>
            <person name="Chen Y."/>
            <person name="Huang G."/>
            <person name="Zhou Y."/>
            <person name="Zheng Z."/>
            <person name="Qiu Y."/>
        </authorList>
    </citation>
    <scope>NUCLEOTIDE SEQUENCE [LARGE SCALE GENOMIC DNA]</scope>
    <source>
        <strain evidence="5">F231</strain>
    </source>
</reference>
<keyword evidence="2" id="KW-0067">ATP-binding</keyword>
<evidence type="ECO:0000256" key="1">
    <source>
        <dbReference type="ARBA" id="ARBA00022741"/>
    </source>
</evidence>
<dbReference type="CDD" id="cd14066">
    <property type="entry name" value="STKc_IRAK"/>
    <property type="match status" value="1"/>
</dbReference>
<dbReference type="PANTHER" id="PTHR27001:SF585">
    <property type="entry name" value="OS02G0648100 PROTEIN"/>
    <property type="match status" value="1"/>
</dbReference>